<dbReference type="Gene3D" id="3.40.630.10">
    <property type="entry name" value="Zn peptidases"/>
    <property type="match status" value="1"/>
</dbReference>
<dbReference type="InterPro" id="IPR007484">
    <property type="entry name" value="Peptidase_M28"/>
</dbReference>
<proteinExistence type="inferred from homology"/>
<evidence type="ECO:0000256" key="7">
    <source>
        <dbReference type="ARBA" id="ARBA00022801"/>
    </source>
</evidence>
<gene>
    <name evidence="16" type="ORF">TGAM01_v208527</name>
</gene>
<keyword evidence="4 14" id="KW-0645">Protease</keyword>
<keyword evidence="3" id="KW-0031">Aminopeptidase</keyword>
<name>A0A2P4ZEC2_9HYPO</name>
<dbReference type="EMBL" id="JPDN02000036">
    <property type="protein sequence ID" value="PON22638.1"/>
    <property type="molecule type" value="Genomic_DNA"/>
</dbReference>
<evidence type="ECO:0000256" key="9">
    <source>
        <dbReference type="ARBA" id="ARBA00023145"/>
    </source>
</evidence>
<feature type="domain" description="Peptidase M28" evidence="15">
    <location>
        <begin position="196"/>
        <end position="377"/>
    </location>
</feature>
<comment type="cofactor">
    <cofactor evidence="1">
        <name>Zn(2+)</name>
        <dbReference type="ChEBI" id="CHEBI:29105"/>
    </cofactor>
</comment>
<dbReference type="RefSeq" id="XP_024404910.1">
    <property type="nucleotide sequence ID" value="XM_024550355.1"/>
</dbReference>
<evidence type="ECO:0000256" key="12">
    <source>
        <dbReference type="ARBA" id="ARBA00043843"/>
    </source>
</evidence>
<comment type="function">
    <text evidence="12">Extracellular aminopeptidase that allows assimilation of proteinaceous substrates.</text>
</comment>
<keyword evidence="10" id="KW-1015">Disulfide bond</keyword>
<dbReference type="GO" id="GO:0004177">
    <property type="term" value="F:aminopeptidase activity"/>
    <property type="evidence" value="ECO:0007669"/>
    <property type="project" value="UniProtKB-KW"/>
</dbReference>
<keyword evidence="7 14" id="KW-0378">Hydrolase</keyword>
<feature type="chain" id="PRO_5015021052" description="Peptide hydrolase" evidence="14">
    <location>
        <begin position="20"/>
        <end position="387"/>
    </location>
</feature>
<accession>A0A2P4ZEC2</accession>
<evidence type="ECO:0000256" key="2">
    <source>
        <dbReference type="ARBA" id="ARBA00011245"/>
    </source>
</evidence>
<evidence type="ECO:0000256" key="5">
    <source>
        <dbReference type="ARBA" id="ARBA00022723"/>
    </source>
</evidence>
<dbReference type="SUPFAM" id="SSF53187">
    <property type="entry name" value="Zn-dependent exopeptidases"/>
    <property type="match status" value="1"/>
</dbReference>
<evidence type="ECO:0000256" key="13">
    <source>
        <dbReference type="ARBA" id="ARBA00043962"/>
    </source>
</evidence>
<dbReference type="GeneID" id="29986758"/>
<evidence type="ECO:0000313" key="16">
    <source>
        <dbReference type="EMBL" id="PON22638.1"/>
    </source>
</evidence>
<dbReference type="GO" id="GO:0046872">
    <property type="term" value="F:metal ion binding"/>
    <property type="evidence" value="ECO:0007669"/>
    <property type="project" value="UniProtKB-KW"/>
</dbReference>
<feature type="signal peptide" evidence="14">
    <location>
        <begin position="1"/>
        <end position="19"/>
    </location>
</feature>
<keyword evidence="11" id="KW-0325">Glycoprotein</keyword>
<keyword evidence="6 14" id="KW-0732">Signal</keyword>
<evidence type="ECO:0000256" key="11">
    <source>
        <dbReference type="ARBA" id="ARBA00023180"/>
    </source>
</evidence>
<dbReference type="AlphaFoldDB" id="A0A2P4ZEC2"/>
<keyword evidence="9" id="KW-0865">Zymogen</keyword>
<evidence type="ECO:0000256" key="3">
    <source>
        <dbReference type="ARBA" id="ARBA00022438"/>
    </source>
</evidence>
<reference evidence="16 17" key="1">
    <citation type="journal article" date="2016" name="Genome Announc.">
        <title>Draft Whole-Genome Sequence of Trichoderma gamsii T6085, a Promising Biocontrol Agent of Fusarium Head Blight on Wheat.</title>
        <authorList>
            <person name="Baroncelli R."/>
            <person name="Zapparata A."/>
            <person name="Piaggeschi G."/>
            <person name="Sarrocco S."/>
            <person name="Vannacci G."/>
        </authorList>
    </citation>
    <scope>NUCLEOTIDE SEQUENCE [LARGE SCALE GENOMIC DNA]</scope>
    <source>
        <strain evidence="16 17">T6085</strain>
    </source>
</reference>
<dbReference type="PANTHER" id="PTHR12147:SF56">
    <property type="entry name" value="AMINOPEPTIDASE YDR415C-RELATED"/>
    <property type="match status" value="1"/>
</dbReference>
<evidence type="ECO:0000256" key="1">
    <source>
        <dbReference type="ARBA" id="ARBA00001947"/>
    </source>
</evidence>
<dbReference type="STRING" id="398673.A0A2P4ZEC2"/>
<dbReference type="GO" id="GO:0006508">
    <property type="term" value="P:proteolysis"/>
    <property type="evidence" value="ECO:0007669"/>
    <property type="project" value="UniProtKB-KW"/>
</dbReference>
<evidence type="ECO:0000256" key="6">
    <source>
        <dbReference type="ARBA" id="ARBA00022729"/>
    </source>
</evidence>
<evidence type="ECO:0000256" key="14">
    <source>
        <dbReference type="RuleBase" id="RU361240"/>
    </source>
</evidence>
<sequence>MTTKIAISLFLVACPLALSAPLAGSGSGLRLIKTSEADVGQWVTEQDKFDRFISKNIGFIDITEIKDDEVLSILSTPSSEASLSTRAVTYPTKVEHVEEAQSFIANVSISGPQSWLTTFTQFTTRHYRSTTGTQASAWLFDQVSSIASVRPEITVQRFNHTWNQPSIIARLPGQSSNLSKFAVFQHFGALCTDGLRVIVGAHMDSTAGSTTARSPGADDNGSGSVTILEALRVIAHSDFTPKNTIEFHWYSGEEGGLLGSQAIFSNYKSTQKSVLAMLNQDMTGYSPSNKIAVYTDNVDASLTQYVKVIATQYTGAAPLTTRCGYGCSDHASARSNGFPSAFVNEDIFEKTNQNIHSAADSLEKIQWPAILRHAKFTVGFIVEASYL</sequence>
<evidence type="ECO:0000256" key="4">
    <source>
        <dbReference type="ARBA" id="ARBA00022670"/>
    </source>
</evidence>
<keyword evidence="8 14" id="KW-0862">Zinc</keyword>
<dbReference type="EC" id="3.4.-.-" evidence="14"/>
<protein>
    <recommendedName>
        <fullName evidence="14">Peptide hydrolase</fullName>
        <ecNumber evidence="14">3.4.-.-</ecNumber>
    </recommendedName>
</protein>
<evidence type="ECO:0000259" key="15">
    <source>
        <dbReference type="Pfam" id="PF04389"/>
    </source>
</evidence>
<evidence type="ECO:0000313" key="17">
    <source>
        <dbReference type="Proteomes" id="UP000054821"/>
    </source>
</evidence>
<keyword evidence="5 14" id="KW-0479">Metal-binding</keyword>
<comment type="subunit">
    <text evidence="2">Monomer.</text>
</comment>
<dbReference type="InterPro" id="IPR045175">
    <property type="entry name" value="M28_fam"/>
</dbReference>
<dbReference type="PANTHER" id="PTHR12147">
    <property type="entry name" value="METALLOPEPTIDASE M28 FAMILY MEMBER"/>
    <property type="match status" value="1"/>
</dbReference>
<evidence type="ECO:0000256" key="10">
    <source>
        <dbReference type="ARBA" id="ARBA00023157"/>
    </source>
</evidence>
<dbReference type="GO" id="GO:0008235">
    <property type="term" value="F:metalloexopeptidase activity"/>
    <property type="evidence" value="ECO:0007669"/>
    <property type="project" value="InterPro"/>
</dbReference>
<dbReference type="Pfam" id="PF04389">
    <property type="entry name" value="Peptidase_M28"/>
    <property type="match status" value="1"/>
</dbReference>
<comment type="caution">
    <text evidence="16">The sequence shown here is derived from an EMBL/GenBank/DDBJ whole genome shotgun (WGS) entry which is preliminary data.</text>
</comment>
<keyword evidence="17" id="KW-1185">Reference proteome</keyword>
<dbReference type="Proteomes" id="UP000054821">
    <property type="component" value="Unassembled WGS sequence"/>
</dbReference>
<evidence type="ECO:0000256" key="8">
    <source>
        <dbReference type="ARBA" id="ARBA00022833"/>
    </source>
</evidence>
<organism evidence="16 17">
    <name type="scientific">Trichoderma gamsii</name>
    <dbReference type="NCBI Taxonomy" id="398673"/>
    <lineage>
        <taxon>Eukaryota</taxon>
        <taxon>Fungi</taxon>
        <taxon>Dikarya</taxon>
        <taxon>Ascomycota</taxon>
        <taxon>Pezizomycotina</taxon>
        <taxon>Sordariomycetes</taxon>
        <taxon>Hypocreomycetidae</taxon>
        <taxon>Hypocreales</taxon>
        <taxon>Hypocreaceae</taxon>
        <taxon>Trichoderma</taxon>
    </lineage>
</organism>
<comment type="similarity">
    <text evidence="13">Belongs to the peptidase M28 family. M28E subfamily.</text>
</comment>